<dbReference type="GO" id="GO:0005634">
    <property type="term" value="C:nucleus"/>
    <property type="evidence" value="ECO:0007669"/>
    <property type="project" value="TreeGrafter"/>
</dbReference>
<keyword evidence="4" id="KW-0862">Zinc</keyword>
<evidence type="ECO:0000256" key="3">
    <source>
        <dbReference type="ARBA" id="ARBA00022771"/>
    </source>
</evidence>
<dbReference type="PROSITE" id="PS50157">
    <property type="entry name" value="ZINC_FINGER_C2H2_2"/>
    <property type="match status" value="3"/>
</dbReference>
<dbReference type="GO" id="GO:0008270">
    <property type="term" value="F:zinc ion binding"/>
    <property type="evidence" value="ECO:0007669"/>
    <property type="project" value="UniProtKB-KW"/>
</dbReference>
<feature type="region of interest" description="Disordered" evidence="6">
    <location>
        <begin position="230"/>
        <end position="252"/>
    </location>
</feature>
<feature type="domain" description="C2H2-type" evidence="7">
    <location>
        <begin position="285"/>
        <end position="312"/>
    </location>
</feature>
<dbReference type="Pfam" id="PF13912">
    <property type="entry name" value="zf-C2H2_6"/>
    <property type="match status" value="1"/>
</dbReference>
<dbReference type="Proteomes" id="UP000606974">
    <property type="component" value="Unassembled WGS sequence"/>
</dbReference>
<evidence type="ECO:0000313" key="8">
    <source>
        <dbReference type="EMBL" id="KAF7512204.1"/>
    </source>
</evidence>
<feature type="compositionally biased region" description="Polar residues" evidence="6">
    <location>
        <begin position="393"/>
        <end position="403"/>
    </location>
</feature>
<keyword evidence="9" id="KW-1185">Reference proteome</keyword>
<feature type="domain" description="C2H2-type" evidence="7">
    <location>
        <begin position="346"/>
        <end position="364"/>
    </location>
</feature>
<evidence type="ECO:0000256" key="4">
    <source>
        <dbReference type="ARBA" id="ARBA00022833"/>
    </source>
</evidence>
<keyword evidence="2" id="KW-0677">Repeat</keyword>
<feature type="compositionally biased region" description="Polar residues" evidence="6">
    <location>
        <begin position="238"/>
        <end position="252"/>
    </location>
</feature>
<dbReference type="EMBL" id="JAACFV010000014">
    <property type="protein sequence ID" value="KAF7512204.1"/>
    <property type="molecule type" value="Genomic_DNA"/>
</dbReference>
<reference evidence="8" key="1">
    <citation type="submission" date="2020-02" db="EMBL/GenBank/DDBJ databases">
        <authorList>
            <person name="Palmer J.M."/>
        </authorList>
    </citation>
    <scope>NUCLEOTIDE SEQUENCE</scope>
    <source>
        <strain evidence="8">EPUS1.4</strain>
        <tissue evidence="8">Thallus</tissue>
    </source>
</reference>
<keyword evidence="3 5" id="KW-0863">Zinc-finger</keyword>
<dbReference type="SMART" id="SM00355">
    <property type="entry name" value="ZnF_C2H2"/>
    <property type="match status" value="3"/>
</dbReference>
<gene>
    <name evidence="8" type="ORF">GJ744_002366</name>
</gene>
<proteinExistence type="predicted"/>
<evidence type="ECO:0000259" key="7">
    <source>
        <dbReference type="PROSITE" id="PS50157"/>
    </source>
</evidence>
<evidence type="ECO:0000256" key="1">
    <source>
        <dbReference type="ARBA" id="ARBA00022723"/>
    </source>
</evidence>
<dbReference type="SUPFAM" id="SSF57667">
    <property type="entry name" value="beta-beta-alpha zinc fingers"/>
    <property type="match status" value="2"/>
</dbReference>
<keyword evidence="1" id="KW-0479">Metal-binding</keyword>
<name>A0A8H7AQ01_9EURO</name>
<dbReference type="GO" id="GO:0043565">
    <property type="term" value="F:sequence-specific DNA binding"/>
    <property type="evidence" value="ECO:0007669"/>
    <property type="project" value="TreeGrafter"/>
</dbReference>
<evidence type="ECO:0000256" key="5">
    <source>
        <dbReference type="PROSITE-ProRule" id="PRU00042"/>
    </source>
</evidence>
<feature type="region of interest" description="Disordered" evidence="6">
    <location>
        <begin position="386"/>
        <end position="410"/>
    </location>
</feature>
<feature type="compositionally biased region" description="Low complexity" evidence="6">
    <location>
        <begin position="49"/>
        <end position="65"/>
    </location>
</feature>
<accession>A0A8H7AQ01</accession>
<dbReference type="InterPro" id="IPR036236">
    <property type="entry name" value="Znf_C2H2_sf"/>
</dbReference>
<protein>
    <recommendedName>
        <fullName evidence="7">C2H2-type domain-containing protein</fullName>
    </recommendedName>
</protein>
<dbReference type="PANTHER" id="PTHR24408">
    <property type="entry name" value="ZINC FINGER PROTEIN"/>
    <property type="match status" value="1"/>
</dbReference>
<organism evidence="8 9">
    <name type="scientific">Endocarpon pusillum</name>
    <dbReference type="NCBI Taxonomy" id="364733"/>
    <lineage>
        <taxon>Eukaryota</taxon>
        <taxon>Fungi</taxon>
        <taxon>Dikarya</taxon>
        <taxon>Ascomycota</taxon>
        <taxon>Pezizomycotina</taxon>
        <taxon>Eurotiomycetes</taxon>
        <taxon>Chaetothyriomycetidae</taxon>
        <taxon>Verrucariales</taxon>
        <taxon>Verrucariaceae</taxon>
        <taxon>Endocarpon</taxon>
    </lineage>
</organism>
<comment type="caution">
    <text evidence="8">The sequence shown here is derived from an EMBL/GenBank/DDBJ whole genome shotgun (WGS) entry which is preliminary data.</text>
</comment>
<sequence length="425" mass="46527">MSRNHPLPVRSNVHEDYQQKRTFTYRLGPSTSLLGSTRMIDYPTPPRTQSPSTSISSSSAPTTPQGLGLLNCPLPNNGVEAYSTASSFHPVNTTGDWSMPVSACGNPYGEGPELNLLPTSTHAMSSRSLDAIAFYTSPAPSSCGSMPTAAADVGFSLGQDHHPVMLQSNFQEQGYPHVKQEDAEPWFNEHIDMERSHSSMNLSSYGNMKSSNLSASRVTGSGLLSSPGSNYGALSPASCEQSRHSGASLTARSDSVESFTTLDRLPSSRKAVNSRRHSTSGEKRYVCSVCNRAFDKKYNLREHKKKHDPSRVSPHVCPEPGCGKRLGRRTDVNRHFQSVHEKAKRFVCTKCFKGFDRKDTLARHCDRDGACPYSKQYGEMQIPERPRLAPSGYSLSHFTQDAQPSAFSPPPPANYLASSLAFPPY</sequence>
<feature type="region of interest" description="Disordered" evidence="6">
    <location>
        <begin position="28"/>
        <end position="65"/>
    </location>
</feature>
<dbReference type="PANTHER" id="PTHR24408:SF58">
    <property type="entry name" value="TRANSCRIPTION FACTOR (TFIIIA), PUTATIVE (AFU_ORTHOLOGUE AFUA_1G05150)-RELATED"/>
    <property type="match status" value="1"/>
</dbReference>
<evidence type="ECO:0000256" key="6">
    <source>
        <dbReference type="SAM" id="MobiDB-lite"/>
    </source>
</evidence>
<dbReference type="FunFam" id="3.30.160.60:FF:000446">
    <property type="entry name" value="Zinc finger protein"/>
    <property type="match status" value="1"/>
</dbReference>
<dbReference type="OrthoDB" id="6910977at2759"/>
<feature type="domain" description="C2H2-type" evidence="7">
    <location>
        <begin position="315"/>
        <end position="345"/>
    </location>
</feature>
<dbReference type="GO" id="GO:0000981">
    <property type="term" value="F:DNA-binding transcription factor activity, RNA polymerase II-specific"/>
    <property type="evidence" value="ECO:0007669"/>
    <property type="project" value="TreeGrafter"/>
</dbReference>
<dbReference type="InterPro" id="IPR013087">
    <property type="entry name" value="Znf_C2H2_type"/>
</dbReference>
<dbReference type="Gene3D" id="3.30.160.60">
    <property type="entry name" value="Classic Zinc Finger"/>
    <property type="match status" value="2"/>
</dbReference>
<dbReference type="PROSITE" id="PS00028">
    <property type="entry name" value="ZINC_FINGER_C2H2_1"/>
    <property type="match status" value="2"/>
</dbReference>
<dbReference type="AlphaFoldDB" id="A0A8H7AQ01"/>
<evidence type="ECO:0000313" key="9">
    <source>
        <dbReference type="Proteomes" id="UP000606974"/>
    </source>
</evidence>
<evidence type="ECO:0000256" key="2">
    <source>
        <dbReference type="ARBA" id="ARBA00022737"/>
    </source>
</evidence>